<sequence length="275" mass="29768">MARILVVAHLNHDRIWELTGPLQSGARISWRNREITLGGGGYFTGLPFLISGHEVALVSSLGNDTLGSEARDYLASSGFDMQHVITRDTGTHLTEIFLEPSGERTILTAHDGPMRRFTLSSETSADAAYINCFNPDAKIVDALNSTAFVASQFPLSETSVSRPADLMIGSRGDFPGLDDTALWQKAFALCSGRLKHLVMTDGARTITIYDGRETRPVQPMRRATVSNTIGAGDHFSASLISAMLSGVAIEDAASAASKATTEWLEQRDRQPLETI</sequence>
<organism evidence="4 5">
    <name type="scientific">Brucella rhizosphaerae</name>
    <dbReference type="NCBI Taxonomy" id="571254"/>
    <lineage>
        <taxon>Bacteria</taxon>
        <taxon>Pseudomonadati</taxon>
        <taxon>Pseudomonadota</taxon>
        <taxon>Alphaproteobacteria</taxon>
        <taxon>Hyphomicrobiales</taxon>
        <taxon>Brucellaceae</taxon>
        <taxon>Brucella/Ochrobactrum group</taxon>
        <taxon>Brucella</taxon>
    </lineage>
</organism>
<keyword evidence="2 4" id="KW-0418">Kinase</keyword>
<evidence type="ECO:0000259" key="3">
    <source>
        <dbReference type="Pfam" id="PF00294"/>
    </source>
</evidence>
<dbReference type="InterPro" id="IPR011611">
    <property type="entry name" value="PfkB_dom"/>
</dbReference>
<comment type="caution">
    <text evidence="4">The sequence shown here is derived from an EMBL/GenBank/DDBJ whole genome shotgun (WGS) entry which is preliminary data.</text>
</comment>
<dbReference type="SUPFAM" id="SSF53613">
    <property type="entry name" value="Ribokinase-like"/>
    <property type="match status" value="1"/>
</dbReference>
<dbReference type="Proteomes" id="UP000216345">
    <property type="component" value="Unassembled WGS sequence"/>
</dbReference>
<protein>
    <submittedName>
        <fullName evidence="4">PfkB carbohydrate kinase family protein</fullName>
    </submittedName>
</protein>
<dbReference type="PANTHER" id="PTHR10584">
    <property type="entry name" value="SUGAR KINASE"/>
    <property type="match status" value="1"/>
</dbReference>
<feature type="domain" description="Carbohydrate kinase PfkB" evidence="3">
    <location>
        <begin position="187"/>
        <end position="259"/>
    </location>
</feature>
<dbReference type="OrthoDB" id="9792663at2"/>
<dbReference type="GO" id="GO:0016301">
    <property type="term" value="F:kinase activity"/>
    <property type="evidence" value="ECO:0007669"/>
    <property type="project" value="UniProtKB-KW"/>
</dbReference>
<accession>A0A256F014</accession>
<dbReference type="RefSeq" id="WP_094579244.1">
    <property type="nucleotide sequence ID" value="NZ_JBHEEL010000005.1"/>
</dbReference>
<dbReference type="GO" id="GO:0005829">
    <property type="term" value="C:cytosol"/>
    <property type="evidence" value="ECO:0007669"/>
    <property type="project" value="TreeGrafter"/>
</dbReference>
<dbReference type="PANTHER" id="PTHR10584:SF166">
    <property type="entry name" value="RIBOKINASE"/>
    <property type="match status" value="1"/>
</dbReference>
<dbReference type="AlphaFoldDB" id="A0A256F014"/>
<gene>
    <name evidence="4" type="ORF">CEV32_2727</name>
</gene>
<dbReference type="EMBL" id="NNRK01000035">
    <property type="protein sequence ID" value="OYR08016.1"/>
    <property type="molecule type" value="Genomic_DNA"/>
</dbReference>
<dbReference type="Gene3D" id="3.40.1190.20">
    <property type="match status" value="1"/>
</dbReference>
<evidence type="ECO:0000313" key="4">
    <source>
        <dbReference type="EMBL" id="OYR08016.1"/>
    </source>
</evidence>
<dbReference type="Pfam" id="PF00294">
    <property type="entry name" value="PfkB"/>
    <property type="match status" value="1"/>
</dbReference>
<dbReference type="InterPro" id="IPR029056">
    <property type="entry name" value="Ribokinase-like"/>
</dbReference>
<keyword evidence="5" id="KW-1185">Reference proteome</keyword>
<evidence type="ECO:0000256" key="1">
    <source>
        <dbReference type="ARBA" id="ARBA00022679"/>
    </source>
</evidence>
<proteinExistence type="predicted"/>
<reference evidence="4 5" key="1">
    <citation type="submission" date="2017-07" db="EMBL/GenBank/DDBJ databases">
        <title>Phylogenetic study on the rhizospheric bacterium Ochrobactrum sp. A44.</title>
        <authorList>
            <person name="Krzyzanowska D.M."/>
            <person name="Ossowicki A."/>
            <person name="Rajewska M."/>
            <person name="Maciag T."/>
            <person name="Kaczynski Z."/>
            <person name="Czerwicka M."/>
            <person name="Jafra S."/>
        </authorList>
    </citation>
    <scope>NUCLEOTIDE SEQUENCE [LARGE SCALE GENOMIC DNA]</scope>
    <source>
        <strain evidence="4 5">PR17</strain>
    </source>
</reference>
<keyword evidence="1" id="KW-0808">Transferase</keyword>
<evidence type="ECO:0000313" key="5">
    <source>
        <dbReference type="Proteomes" id="UP000216345"/>
    </source>
</evidence>
<name>A0A256F014_9HYPH</name>
<evidence type="ECO:0000256" key="2">
    <source>
        <dbReference type="ARBA" id="ARBA00022777"/>
    </source>
</evidence>